<evidence type="ECO:0000313" key="1">
    <source>
        <dbReference type="EMBL" id="KZS45738.1"/>
    </source>
</evidence>
<accession>A0A163I0G9</accession>
<dbReference type="OrthoDB" id="9962960at2"/>
<proteinExistence type="predicted"/>
<name>A0A163I0G9_9BACL</name>
<comment type="caution">
    <text evidence="1">The sequence shown here is derived from an EMBL/GenBank/DDBJ whole genome shotgun (WGS) entry which is preliminary data.</text>
</comment>
<gene>
    <name evidence="1" type="ORF">AWU65_07335</name>
</gene>
<evidence type="ECO:0000313" key="2">
    <source>
        <dbReference type="Proteomes" id="UP000076796"/>
    </source>
</evidence>
<dbReference type="GeneID" id="97552931"/>
<protein>
    <submittedName>
        <fullName evidence="1">Uncharacterized protein</fullName>
    </submittedName>
</protein>
<dbReference type="EMBL" id="LWMH01000001">
    <property type="protein sequence ID" value="KZS45738.1"/>
    <property type="molecule type" value="Genomic_DNA"/>
</dbReference>
<reference evidence="1" key="1">
    <citation type="journal article" date="2016" name="Genome Announc.">
        <title>Draft genomes of two strains of Paenibacillus glucanolyticus with capability to degrade lignocellulose.</title>
        <authorList>
            <person name="Mathews S.L."/>
            <person name="Pawlak J."/>
            <person name="Grunden A.M."/>
        </authorList>
    </citation>
    <scope>NUCLEOTIDE SEQUENCE [LARGE SCALE GENOMIC DNA]</scope>
    <source>
        <strain evidence="1">SLM1</strain>
    </source>
</reference>
<dbReference type="AlphaFoldDB" id="A0A163I0G9"/>
<keyword evidence="2" id="KW-1185">Reference proteome</keyword>
<dbReference type="Proteomes" id="UP000076796">
    <property type="component" value="Unassembled WGS sequence"/>
</dbReference>
<dbReference type="RefSeq" id="WP_063477938.1">
    <property type="nucleotide sequence ID" value="NZ_CP147845.1"/>
</dbReference>
<organism evidence="1 2">
    <name type="scientific">Paenibacillus glucanolyticus</name>
    <dbReference type="NCBI Taxonomy" id="59843"/>
    <lineage>
        <taxon>Bacteria</taxon>
        <taxon>Bacillati</taxon>
        <taxon>Bacillota</taxon>
        <taxon>Bacilli</taxon>
        <taxon>Bacillales</taxon>
        <taxon>Paenibacillaceae</taxon>
        <taxon>Paenibacillus</taxon>
    </lineage>
</organism>
<sequence length="83" mass="9327">MNAPVALSPADVYITTTQALRASTESISQFIQEDPENAQRLNELNSQREEAYRNWTNAAYLLKTLPASEMSVALSRIEQELNI</sequence>